<organism evidence="1 2">
    <name type="scientific">Dipteronia sinensis</name>
    <dbReference type="NCBI Taxonomy" id="43782"/>
    <lineage>
        <taxon>Eukaryota</taxon>
        <taxon>Viridiplantae</taxon>
        <taxon>Streptophyta</taxon>
        <taxon>Embryophyta</taxon>
        <taxon>Tracheophyta</taxon>
        <taxon>Spermatophyta</taxon>
        <taxon>Magnoliopsida</taxon>
        <taxon>eudicotyledons</taxon>
        <taxon>Gunneridae</taxon>
        <taxon>Pentapetalae</taxon>
        <taxon>rosids</taxon>
        <taxon>malvids</taxon>
        <taxon>Sapindales</taxon>
        <taxon>Sapindaceae</taxon>
        <taxon>Hippocastanoideae</taxon>
        <taxon>Acereae</taxon>
        <taxon>Dipteronia</taxon>
    </lineage>
</organism>
<dbReference type="PANTHER" id="PTHR33116:SF78">
    <property type="entry name" value="OS12G0587133 PROTEIN"/>
    <property type="match status" value="1"/>
</dbReference>
<dbReference type="PANTHER" id="PTHR33116">
    <property type="entry name" value="REVERSE TRANSCRIPTASE ZINC-BINDING DOMAIN-CONTAINING PROTEIN-RELATED-RELATED"/>
    <property type="match status" value="1"/>
</dbReference>
<accession>A0AAE0EJ75</accession>
<dbReference type="AlphaFoldDB" id="A0AAE0EJ75"/>
<dbReference type="EMBL" id="JANJYJ010000001">
    <property type="protein sequence ID" value="KAK3229792.1"/>
    <property type="molecule type" value="Genomic_DNA"/>
</dbReference>
<keyword evidence="2" id="KW-1185">Reference proteome</keyword>
<evidence type="ECO:0000313" key="1">
    <source>
        <dbReference type="EMBL" id="KAK3229792.1"/>
    </source>
</evidence>
<comment type="caution">
    <text evidence="1">The sequence shown here is derived from an EMBL/GenBank/DDBJ whole genome shotgun (WGS) entry which is preliminary data.</text>
</comment>
<reference evidence="1" key="1">
    <citation type="journal article" date="2023" name="Plant J.">
        <title>Genome sequences and population genomics provide insights into the demographic history, inbreeding, and mutation load of two 'living fossil' tree species of Dipteronia.</title>
        <authorList>
            <person name="Feng Y."/>
            <person name="Comes H.P."/>
            <person name="Chen J."/>
            <person name="Zhu S."/>
            <person name="Lu R."/>
            <person name="Zhang X."/>
            <person name="Li P."/>
            <person name="Qiu J."/>
            <person name="Olsen K.M."/>
            <person name="Qiu Y."/>
        </authorList>
    </citation>
    <scope>NUCLEOTIDE SEQUENCE</scope>
    <source>
        <strain evidence="1">NBL</strain>
    </source>
</reference>
<proteinExistence type="predicted"/>
<gene>
    <name evidence="1" type="ORF">Dsin_001673</name>
</gene>
<dbReference type="Proteomes" id="UP001281410">
    <property type="component" value="Unassembled WGS sequence"/>
</dbReference>
<protein>
    <submittedName>
        <fullName evidence="1">Uncharacterized protein</fullName>
    </submittedName>
</protein>
<name>A0AAE0EJ75_9ROSI</name>
<sequence length="146" mass="16421">MALPSVLEGGFDEAFDTVEWDFLLETFAAFCVPSKVISWIKVCITTPKFSISIIGELVGFFHSKMWLRQGRLQLIISVLSSIQVFWASHICLPSKVLRSIEQTLCSFCGKVLMEIVKGQKLLGRIFVFLKMRVVSASKISFIGIKL</sequence>
<evidence type="ECO:0000313" key="2">
    <source>
        <dbReference type="Proteomes" id="UP001281410"/>
    </source>
</evidence>